<protein>
    <submittedName>
        <fullName evidence="1">DUF3108 domain-containing protein</fullName>
    </submittedName>
</protein>
<dbReference type="EMBL" id="JAUYVI010000006">
    <property type="protein sequence ID" value="MDQ7250009.1"/>
    <property type="molecule type" value="Genomic_DNA"/>
</dbReference>
<sequence>MPRLIGRLACLGFVVAFAVGLAPGPTRAQVVSAQIADLTYDVYVGGLHVFSFDVEMALQPGRYRVNAAGETRGMVGWLYDWNLNLAAEGVDRNGRIQSQLYVSESDWKSRERKVQLGFAGGGRYDLKQDPPPEPDPDIEGALPETLPVGTVDPLSFAIAASRSLAETGRCDQTLPVFDGQRRFDAIVKHLGAATLTPNKYSIYQGPAVRCSLGIARISGFRKSLRASSGSDAAPPIVWMASIRQDLPPVPVRYEGDIRLGKMVVHLTDAKFRVESAAAAAD</sequence>
<organism evidence="1 2">
    <name type="scientific">Dongia sedimenti</name>
    <dbReference type="NCBI Taxonomy" id="3064282"/>
    <lineage>
        <taxon>Bacteria</taxon>
        <taxon>Pseudomonadati</taxon>
        <taxon>Pseudomonadota</taxon>
        <taxon>Alphaproteobacteria</taxon>
        <taxon>Rhodospirillales</taxon>
        <taxon>Dongiaceae</taxon>
        <taxon>Dongia</taxon>
    </lineage>
</organism>
<dbReference type="Proteomes" id="UP001230156">
    <property type="component" value="Unassembled WGS sequence"/>
</dbReference>
<comment type="caution">
    <text evidence="1">The sequence shown here is derived from an EMBL/GenBank/DDBJ whole genome shotgun (WGS) entry which is preliminary data.</text>
</comment>
<evidence type="ECO:0000313" key="2">
    <source>
        <dbReference type="Proteomes" id="UP001230156"/>
    </source>
</evidence>
<keyword evidence="2" id="KW-1185">Reference proteome</keyword>
<dbReference type="RefSeq" id="WP_379958707.1">
    <property type="nucleotide sequence ID" value="NZ_JAUYVI010000006.1"/>
</dbReference>
<accession>A0ABU0YQN1</accession>
<dbReference type="InterPro" id="IPR021457">
    <property type="entry name" value="DUF3108"/>
</dbReference>
<gene>
    <name evidence="1" type="ORF">Q8A70_20130</name>
</gene>
<evidence type="ECO:0000313" key="1">
    <source>
        <dbReference type="EMBL" id="MDQ7250009.1"/>
    </source>
</evidence>
<reference evidence="2" key="1">
    <citation type="submission" date="2023-08" db="EMBL/GenBank/DDBJ databases">
        <title>Rhodospirillaceae gen. nov., a novel taxon isolated from the Yangtze River Yuezi River estuary sludge.</title>
        <authorList>
            <person name="Ruan L."/>
        </authorList>
    </citation>
    <scope>NUCLEOTIDE SEQUENCE [LARGE SCALE GENOMIC DNA]</scope>
    <source>
        <strain evidence="2">R-7</strain>
    </source>
</reference>
<name>A0ABU0YQN1_9PROT</name>
<proteinExistence type="predicted"/>
<dbReference type="Pfam" id="PF11306">
    <property type="entry name" value="DUF3108"/>
    <property type="match status" value="1"/>
</dbReference>